<feature type="compositionally biased region" description="Polar residues" evidence="4">
    <location>
        <begin position="177"/>
        <end position="193"/>
    </location>
</feature>
<proteinExistence type="predicted"/>
<dbReference type="AlphaFoldDB" id="N1JFX6"/>
<accession>N1JFX6</accession>
<feature type="compositionally biased region" description="Polar residues" evidence="4">
    <location>
        <begin position="203"/>
        <end position="212"/>
    </location>
</feature>
<dbReference type="STRING" id="546991.N1JFX6"/>
<dbReference type="SMART" id="SM00025">
    <property type="entry name" value="Pumilio"/>
    <property type="match status" value="8"/>
</dbReference>
<dbReference type="GO" id="GO:0005737">
    <property type="term" value="C:cytoplasm"/>
    <property type="evidence" value="ECO:0007669"/>
    <property type="project" value="TreeGrafter"/>
</dbReference>
<evidence type="ECO:0000259" key="5">
    <source>
        <dbReference type="PROSITE" id="PS50303"/>
    </source>
</evidence>
<feature type="repeat" description="Pumilio" evidence="3">
    <location>
        <begin position="794"/>
        <end position="829"/>
    </location>
</feature>
<keyword evidence="1" id="KW-0677">Repeat</keyword>
<name>N1JFX6_BLUG1</name>
<feature type="compositionally biased region" description="Polar residues" evidence="4">
    <location>
        <begin position="1074"/>
        <end position="1106"/>
    </location>
</feature>
<feature type="region of interest" description="Disordered" evidence="4">
    <location>
        <begin position="997"/>
        <end position="1037"/>
    </location>
</feature>
<dbReference type="InterPro" id="IPR033133">
    <property type="entry name" value="PUM-HD"/>
</dbReference>
<dbReference type="eggNOG" id="KOG2049">
    <property type="taxonomic scope" value="Eukaryota"/>
</dbReference>
<feature type="region of interest" description="Disordered" evidence="4">
    <location>
        <begin position="1"/>
        <end position="46"/>
    </location>
</feature>
<comment type="caution">
    <text evidence="6">The sequence shown here is derived from an EMBL/GenBank/DDBJ whole genome shotgun (WGS) entry which is preliminary data.</text>
</comment>
<feature type="compositionally biased region" description="Polar residues" evidence="4">
    <location>
        <begin position="428"/>
        <end position="451"/>
    </location>
</feature>
<feature type="region of interest" description="Disordered" evidence="4">
    <location>
        <begin position="562"/>
        <end position="614"/>
    </location>
</feature>
<feature type="repeat" description="Pumilio" evidence="3">
    <location>
        <begin position="938"/>
        <end position="975"/>
    </location>
</feature>
<dbReference type="FunFam" id="1.25.10.10:FF:000237">
    <property type="entry name" value="Pumilio homolog 9"/>
    <property type="match status" value="1"/>
</dbReference>
<dbReference type="PROSITE" id="PS50302">
    <property type="entry name" value="PUM"/>
    <property type="match status" value="8"/>
</dbReference>
<gene>
    <name evidence="6" type="ORF">BGHDH14_bgh03953</name>
</gene>
<feature type="compositionally biased region" description="Polar residues" evidence="4">
    <location>
        <begin position="160"/>
        <end position="169"/>
    </location>
</feature>
<dbReference type="GO" id="GO:0010608">
    <property type="term" value="P:post-transcriptional regulation of gene expression"/>
    <property type="evidence" value="ECO:0007669"/>
    <property type="project" value="TreeGrafter"/>
</dbReference>
<feature type="region of interest" description="Disordered" evidence="4">
    <location>
        <begin position="1053"/>
        <end position="1119"/>
    </location>
</feature>
<evidence type="ECO:0000313" key="7">
    <source>
        <dbReference type="Proteomes" id="UP000015441"/>
    </source>
</evidence>
<dbReference type="PANTHER" id="PTHR12537">
    <property type="entry name" value="RNA BINDING PROTEIN PUMILIO-RELATED"/>
    <property type="match status" value="1"/>
</dbReference>
<feature type="compositionally biased region" description="Polar residues" evidence="4">
    <location>
        <begin position="1"/>
        <end position="11"/>
    </location>
</feature>
<organism evidence="6 7">
    <name type="scientific">Blumeria graminis f. sp. hordei (strain DH14)</name>
    <name type="common">Barley powdery mildew</name>
    <name type="synonym">Oidium monilioides f. sp. hordei</name>
    <dbReference type="NCBI Taxonomy" id="546991"/>
    <lineage>
        <taxon>Eukaryota</taxon>
        <taxon>Fungi</taxon>
        <taxon>Dikarya</taxon>
        <taxon>Ascomycota</taxon>
        <taxon>Pezizomycotina</taxon>
        <taxon>Leotiomycetes</taxon>
        <taxon>Erysiphales</taxon>
        <taxon>Erysiphaceae</taxon>
        <taxon>Blumeria</taxon>
        <taxon>Blumeria hordei</taxon>
    </lineage>
</organism>
<dbReference type="Pfam" id="PF00806">
    <property type="entry name" value="PUF"/>
    <property type="match status" value="8"/>
</dbReference>
<evidence type="ECO:0000256" key="4">
    <source>
        <dbReference type="SAM" id="MobiDB-lite"/>
    </source>
</evidence>
<dbReference type="EMBL" id="CAUH01004792">
    <property type="protein sequence ID" value="CCU80876.1"/>
    <property type="molecule type" value="Genomic_DNA"/>
</dbReference>
<evidence type="ECO:0000313" key="6">
    <source>
        <dbReference type="EMBL" id="CCU80876.1"/>
    </source>
</evidence>
<feature type="region of interest" description="Disordered" evidence="4">
    <location>
        <begin position="485"/>
        <end position="528"/>
    </location>
</feature>
<feature type="compositionally biased region" description="Polar residues" evidence="4">
    <location>
        <begin position="604"/>
        <end position="614"/>
    </location>
</feature>
<keyword evidence="7" id="KW-1185">Reference proteome</keyword>
<comment type="function">
    <text evidence="2">RNA-binding nucleolar protein required for pre-rRNA processing. Involved in production of 18S rRNA and assembly of small ribosomal subunit.</text>
</comment>
<dbReference type="Gene3D" id="1.25.10.10">
    <property type="entry name" value="Leucine-rich Repeat Variant"/>
    <property type="match status" value="1"/>
</dbReference>
<feature type="compositionally biased region" description="Polar residues" evidence="4">
    <location>
        <begin position="1001"/>
        <end position="1014"/>
    </location>
</feature>
<dbReference type="SUPFAM" id="SSF48371">
    <property type="entry name" value="ARM repeat"/>
    <property type="match status" value="1"/>
</dbReference>
<feature type="repeat" description="Pumilio" evidence="3">
    <location>
        <begin position="757"/>
        <end position="793"/>
    </location>
</feature>
<feature type="region of interest" description="Disordered" evidence="4">
    <location>
        <begin position="119"/>
        <end position="236"/>
    </location>
</feature>
<feature type="compositionally biased region" description="Polar residues" evidence="4">
    <location>
        <begin position="128"/>
        <end position="141"/>
    </location>
</feature>
<dbReference type="PROSITE" id="PS50303">
    <property type="entry name" value="PUM_HD"/>
    <property type="match status" value="1"/>
</dbReference>
<feature type="repeat" description="Pumilio" evidence="3">
    <location>
        <begin position="866"/>
        <end position="901"/>
    </location>
</feature>
<feature type="repeat" description="Pumilio" evidence="3">
    <location>
        <begin position="830"/>
        <end position="865"/>
    </location>
</feature>
<reference evidence="6 7" key="1">
    <citation type="journal article" date="2010" name="Science">
        <title>Genome expansion and gene loss in powdery mildew fungi reveal tradeoffs in extreme parasitism.</title>
        <authorList>
            <person name="Spanu P.D."/>
            <person name="Abbott J.C."/>
            <person name="Amselem J."/>
            <person name="Burgis T.A."/>
            <person name="Soanes D.M."/>
            <person name="Stueber K."/>
            <person name="Ver Loren van Themaat E."/>
            <person name="Brown J.K.M."/>
            <person name="Butcher S.A."/>
            <person name="Gurr S.J."/>
            <person name="Lebrun M.-H."/>
            <person name="Ridout C.J."/>
            <person name="Schulze-Lefert P."/>
            <person name="Talbot N.J."/>
            <person name="Ahmadinejad N."/>
            <person name="Ametz C."/>
            <person name="Barton G.R."/>
            <person name="Benjdia M."/>
            <person name="Bidzinski P."/>
            <person name="Bindschedler L.V."/>
            <person name="Both M."/>
            <person name="Brewer M.T."/>
            <person name="Cadle-Davidson L."/>
            <person name="Cadle-Davidson M.M."/>
            <person name="Collemare J."/>
            <person name="Cramer R."/>
            <person name="Frenkel O."/>
            <person name="Godfrey D."/>
            <person name="Harriman J."/>
            <person name="Hoede C."/>
            <person name="King B.C."/>
            <person name="Klages S."/>
            <person name="Kleemann J."/>
            <person name="Knoll D."/>
            <person name="Koti P.S."/>
            <person name="Kreplak J."/>
            <person name="Lopez-Ruiz F.J."/>
            <person name="Lu X."/>
            <person name="Maekawa T."/>
            <person name="Mahanil S."/>
            <person name="Micali C."/>
            <person name="Milgroom M.G."/>
            <person name="Montana G."/>
            <person name="Noir S."/>
            <person name="O'Connell R.J."/>
            <person name="Oberhaensli S."/>
            <person name="Parlange F."/>
            <person name="Pedersen C."/>
            <person name="Quesneville H."/>
            <person name="Reinhardt R."/>
            <person name="Rott M."/>
            <person name="Sacristan S."/>
            <person name="Schmidt S.M."/>
            <person name="Schoen M."/>
            <person name="Skamnioti P."/>
            <person name="Sommer H."/>
            <person name="Stephens A."/>
            <person name="Takahara H."/>
            <person name="Thordal-Christensen H."/>
            <person name="Vigouroux M."/>
            <person name="Wessling R."/>
            <person name="Wicker T."/>
            <person name="Panstruga R."/>
        </authorList>
    </citation>
    <scope>NUCLEOTIDE SEQUENCE [LARGE SCALE GENOMIC DNA]</scope>
    <source>
        <strain evidence="6">DH14</strain>
    </source>
</reference>
<feature type="compositionally biased region" description="Basic and acidic residues" evidence="4">
    <location>
        <begin position="220"/>
        <end position="229"/>
    </location>
</feature>
<dbReference type="HOGENOM" id="CLU_004133_0_0_1"/>
<feature type="repeat" description="Pumilio" evidence="3">
    <location>
        <begin position="721"/>
        <end position="756"/>
    </location>
</feature>
<feature type="region of interest" description="Disordered" evidence="4">
    <location>
        <begin position="428"/>
        <end position="468"/>
    </location>
</feature>
<evidence type="ECO:0000256" key="2">
    <source>
        <dbReference type="ARBA" id="ARBA00024893"/>
    </source>
</evidence>
<dbReference type="PANTHER" id="PTHR12537:SF13">
    <property type="entry name" value="PUMILIO HOMOLOGY DOMAIN FAMILY MEMBER 4"/>
    <property type="match status" value="1"/>
</dbReference>
<dbReference type="CDD" id="cd07920">
    <property type="entry name" value="Pumilio"/>
    <property type="match status" value="1"/>
</dbReference>
<dbReference type="InParanoid" id="N1JFX6"/>
<evidence type="ECO:0000256" key="1">
    <source>
        <dbReference type="ARBA" id="ARBA00022737"/>
    </source>
</evidence>
<feature type="domain" description="PUM-HD" evidence="5">
    <location>
        <begin position="663"/>
        <end position="1001"/>
    </location>
</feature>
<feature type="repeat" description="Pumilio" evidence="3">
    <location>
        <begin position="902"/>
        <end position="937"/>
    </location>
</feature>
<feature type="repeat" description="Pumilio" evidence="3">
    <location>
        <begin position="685"/>
        <end position="720"/>
    </location>
</feature>
<dbReference type="GO" id="GO:0003729">
    <property type="term" value="F:mRNA binding"/>
    <property type="evidence" value="ECO:0007669"/>
    <property type="project" value="TreeGrafter"/>
</dbReference>
<dbReference type="InterPro" id="IPR001313">
    <property type="entry name" value="Pumilio_RNA-bd_rpt"/>
</dbReference>
<dbReference type="InterPro" id="IPR011989">
    <property type="entry name" value="ARM-like"/>
</dbReference>
<protein>
    <submittedName>
        <fullName evidence="6">RNA-binding protein/mRNA binding protein Pumilio 2</fullName>
    </submittedName>
</protein>
<dbReference type="Proteomes" id="UP000015441">
    <property type="component" value="Unassembled WGS sequence"/>
</dbReference>
<evidence type="ECO:0000256" key="3">
    <source>
        <dbReference type="PROSITE-ProRule" id="PRU00317"/>
    </source>
</evidence>
<dbReference type="InterPro" id="IPR033712">
    <property type="entry name" value="Pumilio_RNA-bd"/>
</dbReference>
<dbReference type="OrthoDB" id="3595996at2759"/>
<dbReference type="InterPro" id="IPR016024">
    <property type="entry name" value="ARM-type_fold"/>
</dbReference>
<sequence length="1119" mass="124813">MSYSNNNSNQIDELRFHKQQSPRSDTTLLGGMASPSRNGPSLHQDNRIVSMRRFTADSLCAPSIASITSQRGGQDAQDYGPSLEKKKLVYERLREQKRRFEAEMQLLDIQQRREEQELAQMQEDLGRSSGTSRQSHQSEPTTPEYRESSSGFPSAFSRPNRYSASSLTSPPGLYNRPTRSGSQITSPQSNNLQPRLVMDEKPPSTSVLGSRSNSDEDDKAEAVRQDPTSHRSTNAPQVRPFQLHCKLQVKLSVLHAQWFAPQNALSISLIIGALRCTKIRVKPALDSSNAQSLVNPCNFISMRHLSSILSNARLMCQIPQTSFNLAYINYINSLNRYSMPVTKSRSGLHEISLDQTNTTRFLFGEDDATTSGGINNYLQMNATEDNFPILVRREDFPGLLSASSAALDLALSQSPGPEPSGWSTLVNRHRPSLSQQNVSINRTRPNGSTTSAKHKTNEATPRSRQSYRHSLDLKYQQTFVVPQENASQVTSPIKNSLNTPTKLTSTFTNNDVQGTRASTNGSSTPNNVSISHAQQYLHNHNASLGRIPPGAVSNRLNREGKTNESVGLRDGQNGGYQSIQSGLHASAPPFGPILTPMSQPPANTPLSPTSQQTYPAQQPFYNMQMLMSGIQNMNMGQTLYSNPYPYSSTQTYITPRVPSQTSPRDNQARVIQQRRQNDGEGNLESLGGEIYTICKDQHGCRYLQKKLEERNPDEVHQIWLETNKHVIELMTDPFGNYLCQKLLEYCNDNERTVLIENASRDLVRIALNQHGTRALQKMIEHITTQGQIETIIAALRYRVVELIQDLNGNHVIQKCLNKLTSHDAQFIFDAVGKHCVDVGTHRHGCCVLQRCIDHADGEQKAWLIRQISNNAYVLVQDPFGNYVVQYILDLNESIFTEPLVAMFKGRVGQLSKQKFSSNVIEKCLRCAQEASKDSLIEEMLQPSELDRLLRDSFANYVIQTALDYANLSMKTRLIEAIRPHLPAIRSTPYGRRIQAKIQGNEGRNTSNNGSTCPNDHNEPTQAPLRHQRGNSNVSSGVFMAPMSGPYLNNYGIPSPTGNNLHPSRPIQAAGPFPSSEQLASPQAGHQSYSYSYSNRPVHVSNDNENGNDVKNEIISDNWL</sequence>